<evidence type="ECO:0000313" key="2">
    <source>
        <dbReference type="Proteomes" id="UP001497416"/>
    </source>
</evidence>
<name>A0ABM9NVP3_9FLAO</name>
<gene>
    <name evidence="1" type="ORF">T190607A01A_11072</name>
</gene>
<evidence type="ECO:0000313" key="1">
    <source>
        <dbReference type="EMBL" id="CAL2080696.1"/>
    </source>
</evidence>
<dbReference type="RefSeq" id="WP_348710863.1">
    <property type="nucleotide sequence ID" value="NZ_CAXIXY010000003.1"/>
</dbReference>
<protein>
    <recommendedName>
        <fullName evidence="3">Outer membrane lipoprotein-sorting protein</fullName>
    </recommendedName>
</protein>
<keyword evidence="2" id="KW-1185">Reference proteome</keyword>
<evidence type="ECO:0008006" key="3">
    <source>
        <dbReference type="Google" id="ProtNLM"/>
    </source>
</evidence>
<dbReference type="Pfam" id="PF20113">
    <property type="entry name" value="DUF6503"/>
    <property type="match status" value="1"/>
</dbReference>
<dbReference type="EMBL" id="CAXIXY010000003">
    <property type="protein sequence ID" value="CAL2080696.1"/>
    <property type="molecule type" value="Genomic_DNA"/>
</dbReference>
<organism evidence="1 2">
    <name type="scientific">Tenacibaculum platacis</name>
    <dbReference type="NCBI Taxonomy" id="3137852"/>
    <lineage>
        <taxon>Bacteria</taxon>
        <taxon>Pseudomonadati</taxon>
        <taxon>Bacteroidota</taxon>
        <taxon>Flavobacteriia</taxon>
        <taxon>Flavobacteriales</taxon>
        <taxon>Flavobacteriaceae</taxon>
        <taxon>Tenacibaculum</taxon>
    </lineage>
</organism>
<comment type="caution">
    <text evidence="1">The sequence shown here is derived from an EMBL/GenBank/DDBJ whole genome shotgun (WGS) entry which is preliminary data.</text>
</comment>
<reference evidence="1 2" key="1">
    <citation type="submission" date="2024-05" db="EMBL/GenBank/DDBJ databases">
        <authorList>
            <person name="Duchaud E."/>
        </authorList>
    </citation>
    <scope>NUCLEOTIDE SEQUENCE [LARGE SCALE GENOMIC DNA]</scope>
    <source>
        <strain evidence="1">Ena-SAMPLE-TAB-13-05-2024-13:56:06:370-140302</strain>
    </source>
</reference>
<accession>A0ABM9NVP3</accession>
<dbReference type="InterPro" id="IPR045444">
    <property type="entry name" value="DUF6503"/>
</dbReference>
<dbReference type="PROSITE" id="PS51257">
    <property type="entry name" value="PROKAR_LIPOPROTEIN"/>
    <property type="match status" value="1"/>
</dbReference>
<proteinExistence type="predicted"/>
<dbReference type="Proteomes" id="UP001497416">
    <property type="component" value="Unassembled WGS sequence"/>
</dbReference>
<sequence>MRYFVFLLTIVFLGCQTKEQLPTSSEILAKSIGIHDPNGNWEKASFSIYIQEPRVGNAKRFSEVKMNNRENSFELKRNRDEHISTHIVQKDGKLLTYLNGQVETDSLLVKKYRLQPERNTGYQRFYNVLLGLPMSLNSDEVTVSKDVVETTFNKEESYKLNVIFNKPLFSKHWNVFIAKKSNKIIGLEMVFPDDPNKGERLVFEGEFQITNDIKIPRIRHWRELDDTYAGSDIVLKSL</sequence>